<keyword evidence="11" id="KW-0961">Cell wall biogenesis/degradation</keyword>
<evidence type="ECO:0000256" key="11">
    <source>
        <dbReference type="ARBA" id="ARBA00023316"/>
    </source>
</evidence>
<dbReference type="Proteomes" id="UP001203972">
    <property type="component" value="Unassembled WGS sequence"/>
</dbReference>
<dbReference type="RefSeq" id="WP_008817387.1">
    <property type="nucleotide sequence ID" value="NZ_AP025565.1"/>
</dbReference>
<dbReference type="GO" id="GO:0008360">
    <property type="term" value="P:regulation of cell shape"/>
    <property type="evidence" value="ECO:0007669"/>
    <property type="project" value="UniProtKB-KW"/>
</dbReference>
<keyword evidence="6" id="KW-0645">Protease</keyword>
<evidence type="ECO:0000256" key="2">
    <source>
        <dbReference type="ARBA" id="ARBA00004752"/>
    </source>
</evidence>
<evidence type="ECO:0000313" key="20">
    <source>
        <dbReference type="EMBL" id="MZH54765.1"/>
    </source>
</evidence>
<dbReference type="InterPro" id="IPR015956">
    <property type="entry name" value="Peniciliin-bd_prot_C_sf"/>
</dbReference>
<sequence>MKKLIVLCLSICLCMGLLPQQIHAQDDKTKQEPAQNAQDLAPSAKAAYLVENTTGKVIYAKHETDKLYPASMTKMMGLLLIFEALHDKKISWDESVSASEYAASMGGSQVFLEPGESMSVRDMVKSICIASANDAMVAMAEKVGGSNDHFVAMMNDKAKELKLSNSHFMNATGLHDPEHYTCAKDMSIIARALIAEGGEELLRITSTYDAYIRENTDKKFWLVNTNKLLKQYEGVDGLKTGFTTEAMSCITVTAKKKDLRLVAVAMGEPSSKQRNAEIKQMLDYGFSQYAQGLLYPKGTKLKTYTMENGKPSSVNLVTLKDLVYVFEKGSEPKEQKKEITITKDTPPYKAMEAIGTVKITMSDGYTMEAPVGVDQDVEQLNYLDIFMKAFSDTLA</sequence>
<dbReference type="InterPro" id="IPR018044">
    <property type="entry name" value="Peptidase_S11"/>
</dbReference>
<feature type="domain" description="Peptidase S11 D-Ala-D-Ala carboxypeptidase A C-terminal" evidence="17">
    <location>
        <begin position="289"/>
        <end position="379"/>
    </location>
</feature>
<evidence type="ECO:0000256" key="12">
    <source>
        <dbReference type="ARBA" id="ARBA00034000"/>
    </source>
</evidence>
<evidence type="ECO:0000256" key="5">
    <source>
        <dbReference type="ARBA" id="ARBA00022645"/>
    </source>
</evidence>
<evidence type="ECO:0000313" key="21">
    <source>
        <dbReference type="Proteomes" id="UP000030008"/>
    </source>
</evidence>
<organism evidence="18 21">
    <name type="scientific">Clostridium innocuum</name>
    <dbReference type="NCBI Taxonomy" id="1522"/>
    <lineage>
        <taxon>Bacteria</taxon>
        <taxon>Bacillati</taxon>
        <taxon>Bacillota</taxon>
        <taxon>Clostridia</taxon>
        <taxon>Eubacteriales</taxon>
        <taxon>Clostridiaceae</taxon>
        <taxon>Clostridium</taxon>
    </lineage>
</organism>
<dbReference type="Pfam" id="PF00768">
    <property type="entry name" value="Peptidase_S11"/>
    <property type="match status" value="1"/>
</dbReference>
<dbReference type="Proteomes" id="UP000604383">
    <property type="component" value="Unassembled WGS sequence"/>
</dbReference>
<evidence type="ECO:0000259" key="17">
    <source>
        <dbReference type="SMART" id="SM00936"/>
    </source>
</evidence>
<evidence type="ECO:0000256" key="1">
    <source>
        <dbReference type="ARBA" id="ARBA00003217"/>
    </source>
</evidence>
<keyword evidence="9" id="KW-0133">Cell shape</keyword>
<feature type="chain" id="PRO_5014219765" description="serine-type D-Ala-D-Ala carboxypeptidase" evidence="16">
    <location>
        <begin position="25"/>
        <end position="395"/>
    </location>
</feature>
<evidence type="ECO:0000256" key="14">
    <source>
        <dbReference type="PIRSR" id="PIRSR618044-2"/>
    </source>
</evidence>
<comment type="catalytic activity">
    <reaction evidence="12">
        <text>Preferential cleavage: (Ac)2-L-Lys-D-Ala-|-D-Ala. Also transpeptidation of peptidyl-alanyl moieties that are N-acyl substituents of D-alanine.</text>
        <dbReference type="EC" id="3.4.16.4"/>
    </reaction>
</comment>
<dbReference type="SUPFAM" id="SSF56601">
    <property type="entry name" value="beta-lactamase/transpeptidase-like"/>
    <property type="match status" value="1"/>
</dbReference>
<dbReference type="InterPro" id="IPR012907">
    <property type="entry name" value="Peptidase_S11_C"/>
</dbReference>
<dbReference type="InterPro" id="IPR037167">
    <property type="entry name" value="Peptidase_S11_C_sf"/>
</dbReference>
<comment type="caution">
    <text evidence="18">The sequence shown here is derived from an EMBL/GenBank/DDBJ whole genome shotgun (WGS) entry which is preliminary data.</text>
</comment>
<reference evidence="20" key="2">
    <citation type="journal article" date="2019" name="Nat. Med.">
        <title>A library of human gut bacterial isolates paired with longitudinal multiomics data enables mechanistic microbiome research.</title>
        <authorList>
            <person name="Poyet M."/>
            <person name="Groussin M."/>
            <person name="Gibbons S.M."/>
            <person name="Avila-Pacheco J."/>
            <person name="Jiang X."/>
            <person name="Kearney S.M."/>
            <person name="Perrotta A.R."/>
            <person name="Berdy B."/>
            <person name="Zhao S."/>
            <person name="Lieberman T.D."/>
            <person name="Swanson P.K."/>
            <person name="Smith M."/>
            <person name="Roesemann S."/>
            <person name="Alexander J.E."/>
            <person name="Rich S.A."/>
            <person name="Livny J."/>
            <person name="Vlamakis H."/>
            <person name="Clish C."/>
            <person name="Bullock K."/>
            <person name="Deik A."/>
            <person name="Scott J."/>
            <person name="Pierce K.A."/>
            <person name="Xavier R.J."/>
            <person name="Alm E.J."/>
        </authorList>
    </citation>
    <scope>NUCLEOTIDE SEQUENCE</scope>
    <source>
        <strain evidence="20">BIOML-A12</strain>
    </source>
</reference>
<comment type="pathway">
    <text evidence="2">Cell wall biogenesis; peptidoglycan biosynthesis.</text>
</comment>
<feature type="active site" description="Proton acceptor" evidence="13">
    <location>
        <position position="74"/>
    </location>
</feature>
<dbReference type="Pfam" id="PF07943">
    <property type="entry name" value="PBP5_C"/>
    <property type="match status" value="1"/>
</dbReference>
<evidence type="ECO:0000256" key="3">
    <source>
        <dbReference type="ARBA" id="ARBA00007164"/>
    </source>
</evidence>
<dbReference type="EMBL" id="WWTN01000003">
    <property type="protein sequence ID" value="MZH54765.1"/>
    <property type="molecule type" value="Genomic_DNA"/>
</dbReference>
<dbReference type="PANTHER" id="PTHR21581:SF6">
    <property type="entry name" value="TRAFFICKING PROTEIN PARTICLE COMPLEX SUBUNIT 12"/>
    <property type="match status" value="1"/>
</dbReference>
<evidence type="ECO:0000256" key="16">
    <source>
        <dbReference type="SAM" id="SignalP"/>
    </source>
</evidence>
<dbReference type="GO" id="GO:0009252">
    <property type="term" value="P:peptidoglycan biosynthetic process"/>
    <property type="evidence" value="ECO:0007669"/>
    <property type="project" value="UniProtKB-UniPathway"/>
</dbReference>
<evidence type="ECO:0000256" key="7">
    <source>
        <dbReference type="ARBA" id="ARBA00022729"/>
    </source>
</evidence>
<name>A0A099I7P8_CLOIN</name>
<evidence type="ECO:0000256" key="9">
    <source>
        <dbReference type="ARBA" id="ARBA00022960"/>
    </source>
</evidence>
<dbReference type="EC" id="3.4.16.4" evidence="4"/>
<evidence type="ECO:0000256" key="8">
    <source>
        <dbReference type="ARBA" id="ARBA00022801"/>
    </source>
</evidence>
<dbReference type="UniPathway" id="UPA00219"/>
<keyword evidence="7 16" id="KW-0732">Signal</keyword>
<dbReference type="InterPro" id="IPR012338">
    <property type="entry name" value="Beta-lactam/transpept-like"/>
</dbReference>
<dbReference type="GO" id="GO:0009002">
    <property type="term" value="F:serine-type D-Ala-D-Ala carboxypeptidase activity"/>
    <property type="evidence" value="ECO:0007669"/>
    <property type="project" value="UniProtKB-EC"/>
</dbReference>
<dbReference type="InterPro" id="IPR001967">
    <property type="entry name" value="Peptidase_S11_N"/>
</dbReference>
<evidence type="ECO:0000256" key="13">
    <source>
        <dbReference type="PIRSR" id="PIRSR618044-1"/>
    </source>
</evidence>
<dbReference type="GO" id="GO:0006508">
    <property type="term" value="P:proteolysis"/>
    <property type="evidence" value="ECO:0007669"/>
    <property type="project" value="UniProtKB-KW"/>
</dbReference>
<keyword evidence="10" id="KW-0573">Peptidoglycan synthesis</keyword>
<evidence type="ECO:0000256" key="10">
    <source>
        <dbReference type="ARBA" id="ARBA00022984"/>
    </source>
</evidence>
<evidence type="ECO:0000256" key="4">
    <source>
        <dbReference type="ARBA" id="ARBA00012448"/>
    </source>
</evidence>
<dbReference type="GO" id="GO:0071555">
    <property type="term" value="P:cell wall organization"/>
    <property type="evidence" value="ECO:0007669"/>
    <property type="project" value="UniProtKB-KW"/>
</dbReference>
<feature type="active site" description="Acyl-ester intermediate" evidence="13">
    <location>
        <position position="71"/>
    </location>
</feature>
<dbReference type="Gene3D" id="3.40.710.10">
    <property type="entry name" value="DD-peptidase/beta-lactamase superfamily"/>
    <property type="match status" value="1"/>
</dbReference>
<evidence type="ECO:0000256" key="15">
    <source>
        <dbReference type="RuleBase" id="RU004016"/>
    </source>
</evidence>
<gene>
    <name evidence="18" type="ORF">CIAN88_08230</name>
    <name evidence="20" type="ORF">GT664_03085</name>
    <name evidence="19" type="ORF">MKC95_05045</name>
</gene>
<dbReference type="Gene3D" id="2.60.410.10">
    <property type="entry name" value="D-Ala-D-Ala carboxypeptidase, C-terminal domain"/>
    <property type="match status" value="1"/>
</dbReference>
<feature type="active site" evidence="13">
    <location>
        <position position="131"/>
    </location>
</feature>
<feature type="signal peptide" evidence="16">
    <location>
        <begin position="1"/>
        <end position="24"/>
    </location>
</feature>
<keyword evidence="5 18" id="KW-0121">Carboxypeptidase</keyword>
<protein>
    <recommendedName>
        <fullName evidence="4">serine-type D-Ala-D-Ala carboxypeptidase</fullName>
        <ecNumber evidence="4">3.4.16.4</ecNumber>
    </recommendedName>
</protein>
<evidence type="ECO:0000313" key="19">
    <source>
        <dbReference type="EMBL" id="MCR0232136.1"/>
    </source>
</evidence>
<dbReference type="AlphaFoldDB" id="A0A099I7P8"/>
<reference evidence="18 21" key="1">
    <citation type="submission" date="2014-08" db="EMBL/GenBank/DDBJ databases">
        <title>Clostridium innocuum, an unnegligible vancomycin-resistant pathogen causing extra-intestinal infections.</title>
        <authorList>
            <person name="Feng Y."/>
            <person name="Chiu C.-H."/>
        </authorList>
    </citation>
    <scope>NUCLEOTIDE SEQUENCE [LARGE SCALE GENOMIC DNA]</scope>
    <source>
        <strain evidence="18 21">AN88</strain>
    </source>
</reference>
<dbReference type="SUPFAM" id="SSF69189">
    <property type="entry name" value="Penicillin-binding protein associated domain"/>
    <property type="match status" value="1"/>
</dbReference>
<dbReference type="PANTHER" id="PTHR21581">
    <property type="entry name" value="D-ALANYL-D-ALANINE CARBOXYPEPTIDASE"/>
    <property type="match status" value="1"/>
</dbReference>
<reference evidence="19" key="3">
    <citation type="journal article" date="2022" name="Clin. Infect. Dis.">
        <title>Association between Clostridium innocuum and antibiotic-associated diarrhea in adults and children: A cross-sectional study and comparative genomics analysis.</title>
        <authorList>
            <person name="Cherny K.E."/>
            <person name="Muscat E.B."/>
            <person name="Balaji A."/>
            <person name="Mukherjee J."/>
            <person name="Ozer E.A."/>
            <person name="Angarone M.P."/>
            <person name="Hauser A.R."/>
            <person name="Sichel J.S."/>
            <person name="Amponsah E."/>
            <person name="Kociolek L.K."/>
        </authorList>
    </citation>
    <scope>NUCLEOTIDE SEQUENCE</scope>
    <source>
        <strain evidence="19">NU1-AC-029v</strain>
    </source>
</reference>
<evidence type="ECO:0000313" key="18">
    <source>
        <dbReference type="EMBL" id="KGJ53596.1"/>
    </source>
</evidence>
<dbReference type="EMBL" id="JAKTMA010000006">
    <property type="protein sequence ID" value="MCR0232136.1"/>
    <property type="molecule type" value="Genomic_DNA"/>
</dbReference>
<accession>A0A099I7P8</accession>
<keyword evidence="8" id="KW-0378">Hydrolase</keyword>
<dbReference type="EMBL" id="JQIF01000038">
    <property type="protein sequence ID" value="KGJ53596.1"/>
    <property type="molecule type" value="Genomic_DNA"/>
</dbReference>
<evidence type="ECO:0000256" key="6">
    <source>
        <dbReference type="ARBA" id="ARBA00022670"/>
    </source>
</evidence>
<comment type="function">
    <text evidence="1">Removes C-terminal D-alanyl residues from sugar-peptide cell wall precursors.</text>
</comment>
<proteinExistence type="inferred from homology"/>
<feature type="binding site" evidence="14">
    <location>
        <position position="239"/>
    </location>
    <ligand>
        <name>substrate</name>
    </ligand>
</feature>
<dbReference type="Proteomes" id="UP000030008">
    <property type="component" value="Unassembled WGS sequence"/>
</dbReference>
<dbReference type="PRINTS" id="PR00725">
    <property type="entry name" value="DADACBPTASE1"/>
</dbReference>
<comment type="similarity">
    <text evidence="3 15">Belongs to the peptidase S11 family.</text>
</comment>
<dbReference type="SMART" id="SM00936">
    <property type="entry name" value="PBP5_C"/>
    <property type="match status" value="1"/>
</dbReference>